<accession>T1JKY3</accession>
<dbReference type="EnsemblMetazoa" id="SMAR014513-RA">
    <property type="protein sequence ID" value="SMAR014513-PA"/>
    <property type="gene ID" value="SMAR014513"/>
</dbReference>
<organism evidence="1 2">
    <name type="scientific">Strigamia maritima</name>
    <name type="common">European centipede</name>
    <name type="synonym">Geophilus maritimus</name>
    <dbReference type="NCBI Taxonomy" id="126957"/>
    <lineage>
        <taxon>Eukaryota</taxon>
        <taxon>Metazoa</taxon>
        <taxon>Ecdysozoa</taxon>
        <taxon>Arthropoda</taxon>
        <taxon>Myriapoda</taxon>
        <taxon>Chilopoda</taxon>
        <taxon>Pleurostigmophora</taxon>
        <taxon>Geophilomorpha</taxon>
        <taxon>Linotaeniidae</taxon>
        <taxon>Strigamia</taxon>
    </lineage>
</organism>
<dbReference type="SUPFAM" id="SSF143548">
    <property type="entry name" value="Serine metabolism enzymes domain"/>
    <property type="match status" value="1"/>
</dbReference>
<sequence>MSATMSTENQPWVELSQSLGQLLAALVSKEGKNEFSANITIYGGPELENLIELVRVSALSGIMSYILKRKCTIINSSVLAHENNVKMTVEVAPTIPSHYRFGEGMIMGVNEKEWTESLVGFIRQGFAVLYSINNSVFETPVPLSHRLLIYSKDKTPDVVQVMNGLMKSNVMVNAVYCSKPNNDWFVVSTSTEKKNNPLGEGMKPSVDEFIRSS</sequence>
<evidence type="ECO:0000313" key="2">
    <source>
        <dbReference type="Proteomes" id="UP000014500"/>
    </source>
</evidence>
<name>T1JKY3_STRMM</name>
<dbReference type="AlphaFoldDB" id="T1JKY3"/>
<protein>
    <submittedName>
        <fullName evidence="1">Uncharacterized protein</fullName>
    </submittedName>
</protein>
<dbReference type="Gene3D" id="3.30.1330.90">
    <property type="entry name" value="D-3-phosphoglycerate dehydrogenase, domain 3"/>
    <property type="match status" value="1"/>
</dbReference>
<dbReference type="Proteomes" id="UP000014500">
    <property type="component" value="Unassembled WGS sequence"/>
</dbReference>
<dbReference type="EMBL" id="JH432044">
    <property type="status" value="NOT_ANNOTATED_CDS"/>
    <property type="molecule type" value="Genomic_DNA"/>
</dbReference>
<reference evidence="2" key="1">
    <citation type="submission" date="2011-05" db="EMBL/GenBank/DDBJ databases">
        <authorList>
            <person name="Richards S.R."/>
            <person name="Qu J."/>
            <person name="Jiang H."/>
            <person name="Jhangiani S.N."/>
            <person name="Agravi P."/>
            <person name="Goodspeed R."/>
            <person name="Gross S."/>
            <person name="Mandapat C."/>
            <person name="Jackson L."/>
            <person name="Mathew T."/>
            <person name="Pu L."/>
            <person name="Thornton R."/>
            <person name="Saada N."/>
            <person name="Wilczek-Boney K.B."/>
            <person name="Lee S."/>
            <person name="Kovar C."/>
            <person name="Wu Y."/>
            <person name="Scherer S.E."/>
            <person name="Worley K.C."/>
            <person name="Muzny D.M."/>
            <person name="Gibbs R."/>
        </authorList>
    </citation>
    <scope>NUCLEOTIDE SEQUENCE</scope>
    <source>
        <strain evidence="2">Brora</strain>
    </source>
</reference>
<evidence type="ECO:0000313" key="1">
    <source>
        <dbReference type="EnsemblMetazoa" id="SMAR014513-PA"/>
    </source>
</evidence>
<dbReference type="HOGENOM" id="CLU_1295829_0_0_1"/>
<proteinExistence type="predicted"/>
<dbReference type="InterPro" id="IPR029009">
    <property type="entry name" value="ASB_dom_sf"/>
</dbReference>
<reference evidence="1" key="2">
    <citation type="submission" date="2015-02" db="UniProtKB">
        <authorList>
            <consortium name="EnsemblMetazoa"/>
        </authorList>
    </citation>
    <scope>IDENTIFICATION</scope>
</reference>
<dbReference type="STRING" id="126957.T1JKY3"/>
<keyword evidence="2" id="KW-1185">Reference proteome</keyword>